<evidence type="ECO:0000313" key="1">
    <source>
        <dbReference type="EMBL" id="TGL56412.1"/>
    </source>
</evidence>
<dbReference type="SUPFAM" id="SSF81296">
    <property type="entry name" value="E set domains"/>
    <property type="match status" value="1"/>
</dbReference>
<dbReference type="PROSITE" id="PS51257">
    <property type="entry name" value="PROKAR_LIPOPROTEIN"/>
    <property type="match status" value="1"/>
</dbReference>
<protein>
    <submittedName>
        <fullName evidence="1">Uncharacterized protein</fullName>
    </submittedName>
</protein>
<keyword evidence="2" id="KW-1185">Reference proteome</keyword>
<dbReference type="GO" id="GO:0005509">
    <property type="term" value="F:calcium ion binding"/>
    <property type="evidence" value="ECO:0007669"/>
    <property type="project" value="InterPro"/>
</dbReference>
<dbReference type="Proteomes" id="UP000297693">
    <property type="component" value="Unassembled WGS sequence"/>
</dbReference>
<dbReference type="Gene3D" id="2.60.40.10">
    <property type="entry name" value="Immunoglobulins"/>
    <property type="match status" value="2"/>
</dbReference>
<gene>
    <name evidence="1" type="ORF">EHQ58_17465</name>
</gene>
<name>A0A4R9JUE3_9LEPT</name>
<evidence type="ECO:0000313" key="2">
    <source>
        <dbReference type="Proteomes" id="UP000297693"/>
    </source>
</evidence>
<comment type="caution">
    <text evidence="1">The sequence shown here is derived from an EMBL/GenBank/DDBJ whole genome shotgun (WGS) entry which is preliminary data.</text>
</comment>
<dbReference type="EMBL" id="RQGD01000046">
    <property type="protein sequence ID" value="TGL56412.1"/>
    <property type="molecule type" value="Genomic_DNA"/>
</dbReference>
<dbReference type="InterPro" id="IPR014756">
    <property type="entry name" value="Ig_E-set"/>
</dbReference>
<dbReference type="InterPro" id="IPR013783">
    <property type="entry name" value="Ig-like_fold"/>
</dbReference>
<organism evidence="1 2">
    <name type="scientific">Leptospira ognonensis</name>
    <dbReference type="NCBI Taxonomy" id="2484945"/>
    <lineage>
        <taxon>Bacteria</taxon>
        <taxon>Pseudomonadati</taxon>
        <taxon>Spirochaetota</taxon>
        <taxon>Spirochaetia</taxon>
        <taxon>Leptospirales</taxon>
        <taxon>Leptospiraceae</taxon>
        <taxon>Leptospira</taxon>
    </lineage>
</organism>
<dbReference type="SUPFAM" id="SSF49313">
    <property type="entry name" value="Cadherin-like"/>
    <property type="match status" value="1"/>
</dbReference>
<accession>A0A4R9JUE3</accession>
<sequence>MKTGRLALLFLLVSTVGCPKPKEDTSLTDALLLSTLTSSRSTTSSAATITSVTPTTFYVGSTVTIKGTNLTGKTVSIFNGGTSNTLSTSVVSQTDTEVKLRITNSTTANSSISGSIGIAVNGTLANTGSTIYSFVTSLTSGLSSAIGEVNVTTISTTNSNSSGLTFSVSPSLPSGLSLNTSTGTISGIATTSTGNSAVTYTLTGTNTDQTVGGTVSGTLSLTIVTNTQRTARTCNSVGTAAGCSASFPFSCTNISTCTSSYSSCVANSGCGF</sequence>
<dbReference type="AlphaFoldDB" id="A0A4R9JUE3"/>
<dbReference type="InterPro" id="IPR015919">
    <property type="entry name" value="Cadherin-like_sf"/>
</dbReference>
<proteinExistence type="predicted"/>
<dbReference type="GO" id="GO:0016020">
    <property type="term" value="C:membrane"/>
    <property type="evidence" value="ECO:0007669"/>
    <property type="project" value="InterPro"/>
</dbReference>
<reference evidence="1" key="1">
    <citation type="journal article" date="2019" name="PLoS Negl. Trop. Dis.">
        <title>Revisiting the worldwide diversity of Leptospira species in the environment.</title>
        <authorList>
            <person name="Vincent A.T."/>
            <person name="Schiettekatte O."/>
            <person name="Bourhy P."/>
            <person name="Veyrier F.J."/>
            <person name="Picardeau M."/>
        </authorList>
    </citation>
    <scope>NUCLEOTIDE SEQUENCE [LARGE SCALE GENOMIC DNA]</scope>
    <source>
        <strain evidence="1">201702476</strain>
    </source>
</reference>
<dbReference type="RefSeq" id="WP_135625291.1">
    <property type="nucleotide sequence ID" value="NZ_RQGD01000046.1"/>
</dbReference>